<organism evidence="3 4">
    <name type="scientific">Emericella nidulans (strain FGSC A4 / ATCC 38163 / CBS 112.46 / NRRL 194 / M139)</name>
    <name type="common">Aspergillus nidulans</name>
    <dbReference type="NCBI Taxonomy" id="227321"/>
    <lineage>
        <taxon>Eukaryota</taxon>
        <taxon>Fungi</taxon>
        <taxon>Dikarya</taxon>
        <taxon>Ascomycota</taxon>
        <taxon>Pezizomycotina</taxon>
        <taxon>Eurotiomycetes</taxon>
        <taxon>Eurotiomycetidae</taxon>
        <taxon>Eurotiales</taxon>
        <taxon>Aspergillaceae</taxon>
        <taxon>Aspergillus</taxon>
        <taxon>Aspergillus subgen. Nidulantes</taxon>
    </lineage>
</organism>
<sequence length="203" mass="22620">MNKTLVYKYCNNVLRSAKLPRQSIPLPAASLYSIRPYSTQKPSSGYRMVSNRPPNEMVYLPGILSPSRSFGVFRKVIHTGLYSQFVAMEIPVNGEIGDEKHAVDQVLLFTHGTGKAIVAGKEQVVKQGDVVIVPAGTQHQFLNVGDVPLEVVTIYSPAEHDPRTVHATKEEGDRQEEKGEDEPPLWSQRGKEENERLGIVRIE</sequence>
<dbReference type="Gene3D" id="2.60.120.10">
    <property type="entry name" value="Jelly Rolls"/>
    <property type="match status" value="1"/>
</dbReference>
<dbReference type="InParanoid" id="Q5B298"/>
<evidence type="ECO:0000313" key="3">
    <source>
        <dbReference type="EMBL" id="CBF82087.1"/>
    </source>
</evidence>
<dbReference type="Pfam" id="PF07883">
    <property type="entry name" value="Cupin_2"/>
    <property type="match status" value="1"/>
</dbReference>
<dbReference type="PANTHER" id="PTHR43346:SF1">
    <property type="entry name" value="QUERCETIN 2,3-DIOXYGENASE-RELATED"/>
    <property type="match status" value="1"/>
</dbReference>
<dbReference type="EMBL" id="BN001305">
    <property type="protein sequence ID" value="CBF82087.1"/>
    <property type="molecule type" value="Genomic_DNA"/>
</dbReference>
<dbReference type="PANTHER" id="PTHR43346">
    <property type="entry name" value="LIGAND BINDING DOMAIN PROTEIN, PUTATIVE (AFU_ORTHOLOGUE AFUA_6G14370)-RELATED"/>
    <property type="match status" value="1"/>
</dbReference>
<feature type="compositionally biased region" description="Basic and acidic residues" evidence="1">
    <location>
        <begin position="160"/>
        <end position="177"/>
    </location>
</feature>
<gene>
    <name evidence="3" type="ORF">ANIA_05332</name>
</gene>
<dbReference type="Proteomes" id="UP000000560">
    <property type="component" value="Chromosome V"/>
</dbReference>
<evidence type="ECO:0000313" key="4">
    <source>
        <dbReference type="Proteomes" id="UP000000560"/>
    </source>
</evidence>
<dbReference type="eggNOG" id="ENOG502S2RN">
    <property type="taxonomic scope" value="Eukaryota"/>
</dbReference>
<dbReference type="KEGG" id="ani:ANIA_05332"/>
<dbReference type="InterPro" id="IPR052538">
    <property type="entry name" value="Flavonoid_dioxygenase-like"/>
</dbReference>
<feature type="domain" description="Cupin type-2" evidence="2">
    <location>
        <begin position="88"/>
        <end position="155"/>
    </location>
</feature>
<dbReference type="InterPro" id="IPR013096">
    <property type="entry name" value="Cupin_2"/>
</dbReference>
<dbReference type="CDD" id="cd02223">
    <property type="entry name" value="cupin_Bh2720-like"/>
    <property type="match status" value="1"/>
</dbReference>
<dbReference type="InterPro" id="IPR014710">
    <property type="entry name" value="RmlC-like_jellyroll"/>
</dbReference>
<dbReference type="RefSeq" id="XP_662936.1">
    <property type="nucleotide sequence ID" value="XM_657844.1"/>
</dbReference>
<evidence type="ECO:0000259" key="2">
    <source>
        <dbReference type="Pfam" id="PF07883"/>
    </source>
</evidence>
<protein>
    <submittedName>
        <fullName evidence="3">AraC-like ligand binding domain protein, putative (AFU_orthologue AFUA_6G14370)</fullName>
    </submittedName>
</protein>
<name>Q5B298_EMENI</name>
<dbReference type="OrthoDB" id="1161823at2759"/>
<feature type="compositionally biased region" description="Basic and acidic residues" evidence="1">
    <location>
        <begin position="189"/>
        <end position="203"/>
    </location>
</feature>
<dbReference type="AlphaFoldDB" id="Q5B298"/>
<keyword evidence="4" id="KW-1185">Reference proteome</keyword>
<dbReference type="GeneID" id="2871625"/>
<dbReference type="HOGENOM" id="CLU_090569_0_0_1"/>
<feature type="region of interest" description="Disordered" evidence="1">
    <location>
        <begin position="160"/>
        <end position="203"/>
    </location>
</feature>
<reference evidence="4" key="1">
    <citation type="journal article" date="2005" name="Nature">
        <title>Sequencing of Aspergillus nidulans and comparative analysis with A. fumigatus and A. oryzae.</title>
        <authorList>
            <person name="Galagan J.E."/>
            <person name="Calvo S.E."/>
            <person name="Cuomo C."/>
            <person name="Ma L.J."/>
            <person name="Wortman J.R."/>
            <person name="Batzoglou S."/>
            <person name="Lee S.I."/>
            <person name="Basturkmen M."/>
            <person name="Spevak C.C."/>
            <person name="Clutterbuck J."/>
            <person name="Kapitonov V."/>
            <person name="Jurka J."/>
            <person name="Scazzocchio C."/>
            <person name="Farman M."/>
            <person name="Butler J."/>
            <person name="Purcell S."/>
            <person name="Harris S."/>
            <person name="Braus G.H."/>
            <person name="Draht O."/>
            <person name="Busch S."/>
            <person name="D'Enfert C."/>
            <person name="Bouchier C."/>
            <person name="Goldman G.H."/>
            <person name="Bell-Pedersen D."/>
            <person name="Griffiths-Jones S."/>
            <person name="Doonan J.H."/>
            <person name="Yu J."/>
            <person name="Vienken K."/>
            <person name="Pain A."/>
            <person name="Freitag M."/>
            <person name="Selker E.U."/>
            <person name="Archer D.B."/>
            <person name="Penalva M.A."/>
            <person name="Oakley B.R."/>
            <person name="Momany M."/>
            <person name="Tanaka T."/>
            <person name="Kumagai T."/>
            <person name="Asai K."/>
            <person name="Machida M."/>
            <person name="Nierman W.C."/>
            <person name="Denning D.W."/>
            <person name="Caddick M."/>
            <person name="Hynes M."/>
            <person name="Paoletti M."/>
            <person name="Fischer R."/>
            <person name="Miller B."/>
            <person name="Dyer P."/>
            <person name="Sachs M.S."/>
            <person name="Osmani S.A."/>
            <person name="Birren B.W."/>
        </authorList>
    </citation>
    <scope>NUCLEOTIDE SEQUENCE [LARGE SCALE GENOMIC DNA]</scope>
    <source>
        <strain evidence="4">FGSC A4 / ATCC 38163 / CBS 112.46 / NRRL 194 / M139</strain>
    </source>
</reference>
<evidence type="ECO:0000256" key="1">
    <source>
        <dbReference type="SAM" id="MobiDB-lite"/>
    </source>
</evidence>
<dbReference type="InterPro" id="IPR011051">
    <property type="entry name" value="RmlC_Cupin_sf"/>
</dbReference>
<accession>C8VGU5</accession>
<accession>Q5B298</accession>
<dbReference type="SUPFAM" id="SSF51182">
    <property type="entry name" value="RmlC-like cupins"/>
    <property type="match status" value="1"/>
</dbReference>
<reference evidence="4" key="2">
    <citation type="journal article" date="2009" name="Fungal Genet. Biol.">
        <title>The 2008 update of the Aspergillus nidulans genome annotation: a community effort.</title>
        <authorList>
            <person name="Wortman J.R."/>
            <person name="Gilsenan J.M."/>
            <person name="Joardar V."/>
            <person name="Deegan J."/>
            <person name="Clutterbuck J."/>
            <person name="Andersen M.R."/>
            <person name="Archer D."/>
            <person name="Bencina M."/>
            <person name="Braus G."/>
            <person name="Coutinho P."/>
            <person name="von Dohren H."/>
            <person name="Doonan J."/>
            <person name="Driessen A.J."/>
            <person name="Durek P."/>
            <person name="Espeso E."/>
            <person name="Fekete E."/>
            <person name="Flipphi M."/>
            <person name="Estrada C.G."/>
            <person name="Geysens S."/>
            <person name="Goldman G."/>
            <person name="de Groot P.W."/>
            <person name="Hansen K."/>
            <person name="Harris S.D."/>
            <person name="Heinekamp T."/>
            <person name="Helmstaedt K."/>
            <person name="Henrissat B."/>
            <person name="Hofmann G."/>
            <person name="Homan T."/>
            <person name="Horio T."/>
            <person name="Horiuchi H."/>
            <person name="James S."/>
            <person name="Jones M."/>
            <person name="Karaffa L."/>
            <person name="Karanyi Z."/>
            <person name="Kato M."/>
            <person name="Keller N."/>
            <person name="Kelly D.E."/>
            <person name="Kiel J.A."/>
            <person name="Kim J.M."/>
            <person name="van der Klei I.J."/>
            <person name="Klis F.M."/>
            <person name="Kovalchuk A."/>
            <person name="Krasevec N."/>
            <person name="Kubicek C.P."/>
            <person name="Liu B."/>
            <person name="Maccabe A."/>
            <person name="Meyer V."/>
            <person name="Mirabito P."/>
            <person name="Miskei M."/>
            <person name="Mos M."/>
            <person name="Mullins J."/>
            <person name="Nelson D.R."/>
            <person name="Nielsen J."/>
            <person name="Oakley B.R."/>
            <person name="Osmani S.A."/>
            <person name="Pakula T."/>
            <person name="Paszewski A."/>
            <person name="Paulsen I."/>
            <person name="Pilsyk S."/>
            <person name="Pocsi I."/>
            <person name="Punt P.J."/>
            <person name="Ram A.F."/>
            <person name="Ren Q."/>
            <person name="Robellet X."/>
            <person name="Robson G."/>
            <person name="Seiboth B."/>
            <person name="van Solingen P."/>
            <person name="Specht T."/>
            <person name="Sun J."/>
            <person name="Taheri-Talesh N."/>
            <person name="Takeshita N."/>
            <person name="Ussery D."/>
            <person name="vanKuyk P.A."/>
            <person name="Visser H."/>
            <person name="van de Vondervoort P.J."/>
            <person name="de Vries R.P."/>
            <person name="Walton J."/>
            <person name="Xiang X."/>
            <person name="Xiong Y."/>
            <person name="Zeng A.P."/>
            <person name="Brandt B.W."/>
            <person name="Cornell M.J."/>
            <person name="van den Hondel C.A."/>
            <person name="Visser J."/>
            <person name="Oliver S.G."/>
            <person name="Turner G."/>
        </authorList>
    </citation>
    <scope>GENOME REANNOTATION</scope>
    <source>
        <strain evidence="4">FGSC A4 / ATCC 38163 / CBS 112.46 / NRRL 194 / M139</strain>
    </source>
</reference>
<dbReference type="OMA" id="PKNEMVY"/>
<proteinExistence type="predicted"/>
<dbReference type="VEuPathDB" id="FungiDB:AN5332"/>